<name>A0A2S2Q5A2_9HEMI</name>
<accession>A0A2S2Q5A2</accession>
<proteinExistence type="predicted"/>
<organism evidence="1">
    <name type="scientific">Sipha flava</name>
    <name type="common">yellow sugarcane aphid</name>
    <dbReference type="NCBI Taxonomy" id="143950"/>
    <lineage>
        <taxon>Eukaryota</taxon>
        <taxon>Metazoa</taxon>
        <taxon>Ecdysozoa</taxon>
        <taxon>Arthropoda</taxon>
        <taxon>Hexapoda</taxon>
        <taxon>Insecta</taxon>
        <taxon>Pterygota</taxon>
        <taxon>Neoptera</taxon>
        <taxon>Paraneoptera</taxon>
        <taxon>Hemiptera</taxon>
        <taxon>Sternorrhyncha</taxon>
        <taxon>Aphidomorpha</taxon>
        <taxon>Aphidoidea</taxon>
        <taxon>Aphididae</taxon>
        <taxon>Sipha</taxon>
    </lineage>
</organism>
<reference evidence="1" key="1">
    <citation type="submission" date="2018-04" db="EMBL/GenBank/DDBJ databases">
        <title>Transcriptome assembly of Sipha flava.</title>
        <authorList>
            <person name="Scully E.D."/>
            <person name="Geib S.M."/>
            <person name="Palmer N.A."/>
            <person name="Koch K."/>
            <person name="Bradshaw J."/>
            <person name="Heng-Moss T."/>
            <person name="Sarath G."/>
        </authorList>
    </citation>
    <scope>NUCLEOTIDE SEQUENCE</scope>
</reference>
<dbReference type="AlphaFoldDB" id="A0A2S2Q5A2"/>
<dbReference type="EMBL" id="GGMS01003732">
    <property type="protein sequence ID" value="MBY72935.1"/>
    <property type="molecule type" value="Transcribed_RNA"/>
</dbReference>
<evidence type="ECO:0000313" key="1">
    <source>
        <dbReference type="EMBL" id="MBY72935.1"/>
    </source>
</evidence>
<gene>
    <name evidence="1" type="ORF">g.147388</name>
</gene>
<protein>
    <submittedName>
        <fullName evidence="1">Uncharacterized protein</fullName>
    </submittedName>
</protein>
<sequence length="146" mass="16687">MIYFLRDSKAQYHLILSYQPREDVFRVVIRNLYPFTPTIEIGVAIEEIGLPVRQVTNVLQKRTKTKLPIFFVRKPAFLNCIQKLKSRNLINVETLYSAITAKTMATLRNTDHTFPDVSAVEVIIFPSTAASQANYLPNVLSVEETI</sequence>